<reference evidence="1" key="1">
    <citation type="thesis" date="2020" institute="ProQuest LLC" country="789 East Eisenhower Parkway, Ann Arbor, MI, USA">
        <title>Comparative Genomics and Chromosome Evolution.</title>
        <authorList>
            <person name="Mudd A.B."/>
        </authorList>
    </citation>
    <scope>NUCLEOTIDE SEQUENCE</scope>
    <source>
        <strain evidence="1">237g6f4</strain>
        <tissue evidence="1">Blood</tissue>
    </source>
</reference>
<protein>
    <submittedName>
        <fullName evidence="1">Uncharacterized protein</fullName>
    </submittedName>
</protein>
<evidence type="ECO:0000313" key="1">
    <source>
        <dbReference type="EMBL" id="KAG8567734.1"/>
    </source>
</evidence>
<name>A0AAV7B5E3_ENGPU</name>
<organism evidence="1 2">
    <name type="scientific">Engystomops pustulosus</name>
    <name type="common">Tungara frog</name>
    <name type="synonym">Physalaemus pustulosus</name>
    <dbReference type="NCBI Taxonomy" id="76066"/>
    <lineage>
        <taxon>Eukaryota</taxon>
        <taxon>Metazoa</taxon>
        <taxon>Chordata</taxon>
        <taxon>Craniata</taxon>
        <taxon>Vertebrata</taxon>
        <taxon>Euteleostomi</taxon>
        <taxon>Amphibia</taxon>
        <taxon>Batrachia</taxon>
        <taxon>Anura</taxon>
        <taxon>Neobatrachia</taxon>
        <taxon>Hyloidea</taxon>
        <taxon>Leptodactylidae</taxon>
        <taxon>Leiuperinae</taxon>
        <taxon>Engystomops</taxon>
    </lineage>
</organism>
<dbReference type="Proteomes" id="UP000824782">
    <property type="component" value="Unassembled WGS sequence"/>
</dbReference>
<dbReference type="EMBL" id="WNYA01000006">
    <property type="protein sequence ID" value="KAG8567734.1"/>
    <property type="molecule type" value="Genomic_DNA"/>
</dbReference>
<evidence type="ECO:0000313" key="2">
    <source>
        <dbReference type="Proteomes" id="UP000824782"/>
    </source>
</evidence>
<comment type="caution">
    <text evidence="1">The sequence shown here is derived from an EMBL/GenBank/DDBJ whole genome shotgun (WGS) entry which is preliminary data.</text>
</comment>
<sequence length="100" mass="11177">MVETFVPSRSLVSLYKSGGPFAHSWSFCNKPYTWDFPFCLQIHRTGTLHLVRQPEHIPAITGALNLPSVEITDLSPLKLCQFVPRRAVAIAPETEDARGL</sequence>
<proteinExistence type="predicted"/>
<dbReference type="AlphaFoldDB" id="A0AAV7B5E3"/>
<gene>
    <name evidence="1" type="ORF">GDO81_013757</name>
</gene>
<keyword evidence="2" id="KW-1185">Reference proteome</keyword>
<accession>A0AAV7B5E3</accession>